<comment type="caution">
    <text evidence="1">The sequence shown here is derived from an EMBL/GenBank/DDBJ whole genome shotgun (WGS) entry which is preliminary data.</text>
</comment>
<dbReference type="Proteomes" id="UP000823772">
    <property type="component" value="Unassembled WGS sequence"/>
</dbReference>
<sequence length="137" mass="15302">MKKIIIIFSLVSGLVLFSCQKDLKMTETQKAFTEMASPGLVSSGNYVIEFVADSCQISSTTDGRYRIMTDTQSQYVEAVIEGGIGKVGATRKVALKWFKDGKMNEEELDMVVSLNSGDTYWLWNEENSKGVILRKLI</sequence>
<dbReference type="EMBL" id="JADILY010000053">
    <property type="protein sequence ID" value="MBO8481425.1"/>
    <property type="molecule type" value="Genomic_DNA"/>
</dbReference>
<protein>
    <recommendedName>
        <fullName evidence="3">Lipoprotein</fullName>
    </recommendedName>
</protein>
<reference evidence="1" key="2">
    <citation type="journal article" date="2021" name="PeerJ">
        <title>Extensive microbial diversity within the chicken gut microbiome revealed by metagenomics and culture.</title>
        <authorList>
            <person name="Gilroy R."/>
            <person name="Ravi A."/>
            <person name="Getino M."/>
            <person name="Pursley I."/>
            <person name="Horton D.L."/>
            <person name="Alikhan N.F."/>
            <person name="Baker D."/>
            <person name="Gharbi K."/>
            <person name="Hall N."/>
            <person name="Watson M."/>
            <person name="Adriaenssens E.M."/>
            <person name="Foster-Nyarko E."/>
            <person name="Jarju S."/>
            <person name="Secka A."/>
            <person name="Antonio M."/>
            <person name="Oren A."/>
            <person name="Chaudhuri R.R."/>
            <person name="La Ragione R."/>
            <person name="Hildebrand F."/>
            <person name="Pallen M.J."/>
        </authorList>
    </citation>
    <scope>NUCLEOTIDE SEQUENCE</scope>
    <source>
        <strain evidence="1">B3-2255</strain>
    </source>
</reference>
<organism evidence="1 2">
    <name type="scientific">Candidatus Merdivivens faecigallinarum</name>
    <dbReference type="NCBI Taxonomy" id="2840871"/>
    <lineage>
        <taxon>Bacteria</taxon>
        <taxon>Pseudomonadati</taxon>
        <taxon>Bacteroidota</taxon>
        <taxon>Bacteroidia</taxon>
        <taxon>Bacteroidales</taxon>
        <taxon>Muribaculaceae</taxon>
        <taxon>Muribaculaceae incertae sedis</taxon>
        <taxon>Candidatus Merdivivens</taxon>
    </lineage>
</organism>
<evidence type="ECO:0000313" key="2">
    <source>
        <dbReference type="Proteomes" id="UP000823772"/>
    </source>
</evidence>
<evidence type="ECO:0008006" key="3">
    <source>
        <dbReference type="Google" id="ProtNLM"/>
    </source>
</evidence>
<reference evidence="1" key="1">
    <citation type="submission" date="2020-10" db="EMBL/GenBank/DDBJ databases">
        <authorList>
            <person name="Gilroy R."/>
        </authorList>
    </citation>
    <scope>NUCLEOTIDE SEQUENCE</scope>
    <source>
        <strain evidence="1">B3-2255</strain>
    </source>
</reference>
<proteinExistence type="predicted"/>
<dbReference type="AlphaFoldDB" id="A0A9D9IZF9"/>
<evidence type="ECO:0000313" key="1">
    <source>
        <dbReference type="EMBL" id="MBO8481425.1"/>
    </source>
</evidence>
<dbReference type="PROSITE" id="PS51257">
    <property type="entry name" value="PROKAR_LIPOPROTEIN"/>
    <property type="match status" value="1"/>
</dbReference>
<gene>
    <name evidence="1" type="ORF">IAC87_02630</name>
</gene>
<accession>A0A9D9IZF9</accession>
<name>A0A9D9IZF9_9BACT</name>